<dbReference type="EMBL" id="JAAXPO010000008">
    <property type="protein sequence ID" value="NKZ18974.1"/>
    <property type="molecule type" value="Genomic_DNA"/>
</dbReference>
<comment type="caution">
    <text evidence="2">The sequence shown here is derived from an EMBL/GenBank/DDBJ whole genome shotgun (WGS) entry which is preliminary data.</text>
</comment>
<dbReference type="PANTHER" id="PTHR33797:SF2">
    <property type="entry name" value="ORGANIC HYDROPEROXIDE RESISTANCE PROTEIN-LIKE"/>
    <property type="match status" value="1"/>
</dbReference>
<dbReference type="AlphaFoldDB" id="A0A846ZFL4"/>
<dbReference type="Gene3D" id="3.30.300.20">
    <property type="match status" value="1"/>
</dbReference>
<reference evidence="2 3" key="1">
    <citation type="submission" date="2020-04" db="EMBL/GenBank/DDBJ databases">
        <title>MicrobeNet Type strains.</title>
        <authorList>
            <person name="Nicholson A.C."/>
        </authorList>
    </citation>
    <scope>NUCLEOTIDE SEQUENCE [LARGE SCALE GENOMIC DNA]</scope>
    <source>
        <strain evidence="2 3">CCUG 54536</strain>
    </source>
</reference>
<evidence type="ECO:0000256" key="1">
    <source>
        <dbReference type="ARBA" id="ARBA00007378"/>
    </source>
</evidence>
<gene>
    <name evidence="2" type="ORF">HF966_07290</name>
</gene>
<dbReference type="GO" id="GO:0006979">
    <property type="term" value="P:response to oxidative stress"/>
    <property type="evidence" value="ECO:0007669"/>
    <property type="project" value="InterPro"/>
</dbReference>
<proteinExistence type="inferred from homology"/>
<dbReference type="RefSeq" id="WP_168677492.1">
    <property type="nucleotide sequence ID" value="NZ_BPKV01000009.1"/>
</dbReference>
<dbReference type="Pfam" id="PF02566">
    <property type="entry name" value="OsmC"/>
    <property type="match status" value="1"/>
</dbReference>
<dbReference type="InterPro" id="IPR036102">
    <property type="entry name" value="OsmC/Ohrsf"/>
</dbReference>
<name>A0A846ZFL4_9LACO</name>
<evidence type="ECO:0000313" key="2">
    <source>
        <dbReference type="EMBL" id="NKZ18974.1"/>
    </source>
</evidence>
<dbReference type="PANTHER" id="PTHR33797">
    <property type="entry name" value="ORGANIC HYDROPEROXIDE RESISTANCE PROTEIN-LIKE"/>
    <property type="match status" value="1"/>
</dbReference>
<comment type="similarity">
    <text evidence="1">Belongs to the OsmC/Ohr family.</text>
</comment>
<dbReference type="InterPro" id="IPR015946">
    <property type="entry name" value="KH_dom-like_a/b"/>
</dbReference>
<dbReference type="InterPro" id="IPR003718">
    <property type="entry name" value="OsmC/Ohr_fam"/>
</dbReference>
<sequence length="136" mass="14615">MTEQVLYQTIVENQDGISGHVRTVTSEDLDVTVSSPLRAAPGTNPEQLLGAAFATCLNATIEAEEMRRRLTHQSVVRVSVALARDVQGFQFHVKARVTIPHVPHGEAVAILAVAEQRCPVAKLLAGSDHVTVVLDA</sequence>
<accession>A0A846ZFL4</accession>
<dbReference type="InterPro" id="IPR019953">
    <property type="entry name" value="OHR"/>
</dbReference>
<dbReference type="Proteomes" id="UP000590460">
    <property type="component" value="Unassembled WGS sequence"/>
</dbReference>
<dbReference type="SUPFAM" id="SSF82784">
    <property type="entry name" value="OsmC-like"/>
    <property type="match status" value="1"/>
</dbReference>
<protein>
    <submittedName>
        <fullName evidence="2">OsmC family peroxiredoxin</fullName>
    </submittedName>
</protein>
<organism evidence="2 3">
    <name type="scientific">Leuconostoc holzapfelii</name>
    <dbReference type="NCBI Taxonomy" id="434464"/>
    <lineage>
        <taxon>Bacteria</taxon>
        <taxon>Bacillati</taxon>
        <taxon>Bacillota</taxon>
        <taxon>Bacilli</taxon>
        <taxon>Lactobacillales</taxon>
        <taxon>Lactobacillaceae</taxon>
        <taxon>Leuconostoc</taxon>
    </lineage>
</organism>
<evidence type="ECO:0000313" key="3">
    <source>
        <dbReference type="Proteomes" id="UP000590460"/>
    </source>
</evidence>